<sequence>NSAYETKIKVEIINLKNVLVVEHHLPINWSTEPIYPARKRGWKMILSGQCCLCYRWSYHRGFVLFDVHVLKSLKDWLEGSCQPRELFWLAGREVSCLWGVGRRQCCGNAALTIR</sequence>
<keyword evidence="2" id="KW-1185">Reference proteome</keyword>
<name>A0A4Y2FIQ4_ARAVE</name>
<dbReference type="AlphaFoldDB" id="A0A4Y2FIQ4"/>
<accession>A0A4Y2FIQ4</accession>
<evidence type="ECO:0000313" key="1">
    <source>
        <dbReference type="EMBL" id="GBM40259.1"/>
    </source>
</evidence>
<protein>
    <submittedName>
        <fullName evidence="1">Uncharacterized protein</fullName>
    </submittedName>
</protein>
<dbReference type="EMBL" id="BGPR01095923">
    <property type="protein sequence ID" value="GBM40259.1"/>
    <property type="molecule type" value="Genomic_DNA"/>
</dbReference>
<evidence type="ECO:0000313" key="2">
    <source>
        <dbReference type="Proteomes" id="UP000499080"/>
    </source>
</evidence>
<reference evidence="1 2" key="1">
    <citation type="journal article" date="2019" name="Sci. Rep.">
        <title>Orb-weaving spider Araneus ventricosus genome elucidates the spidroin gene catalogue.</title>
        <authorList>
            <person name="Kono N."/>
            <person name="Nakamura H."/>
            <person name="Ohtoshi R."/>
            <person name="Moran D.A.P."/>
            <person name="Shinohara A."/>
            <person name="Yoshida Y."/>
            <person name="Fujiwara M."/>
            <person name="Mori M."/>
            <person name="Tomita M."/>
            <person name="Arakawa K."/>
        </authorList>
    </citation>
    <scope>NUCLEOTIDE SEQUENCE [LARGE SCALE GENOMIC DNA]</scope>
</reference>
<gene>
    <name evidence="1" type="ORF">AVEN_157629_1</name>
</gene>
<proteinExistence type="predicted"/>
<feature type="non-terminal residue" evidence="1">
    <location>
        <position position="1"/>
    </location>
</feature>
<dbReference type="Proteomes" id="UP000499080">
    <property type="component" value="Unassembled WGS sequence"/>
</dbReference>
<comment type="caution">
    <text evidence="1">The sequence shown here is derived from an EMBL/GenBank/DDBJ whole genome shotgun (WGS) entry which is preliminary data.</text>
</comment>
<organism evidence="1 2">
    <name type="scientific">Araneus ventricosus</name>
    <name type="common">Orbweaver spider</name>
    <name type="synonym">Epeira ventricosa</name>
    <dbReference type="NCBI Taxonomy" id="182803"/>
    <lineage>
        <taxon>Eukaryota</taxon>
        <taxon>Metazoa</taxon>
        <taxon>Ecdysozoa</taxon>
        <taxon>Arthropoda</taxon>
        <taxon>Chelicerata</taxon>
        <taxon>Arachnida</taxon>
        <taxon>Araneae</taxon>
        <taxon>Araneomorphae</taxon>
        <taxon>Entelegynae</taxon>
        <taxon>Araneoidea</taxon>
        <taxon>Araneidae</taxon>
        <taxon>Araneus</taxon>
    </lineage>
</organism>